<dbReference type="Proteomes" id="UP001143856">
    <property type="component" value="Unassembled WGS sequence"/>
</dbReference>
<sequence>MGISRSSLEATWEADIRRAAGVESVDDDGTGGLATAQGILKAAEVTLPTGNLSNGVYDSLGNYYPLPEWVVCDPTNVATDKGVRRKSIDQNGKGDDDLTGEDTTEELDEDEAVRRREEKGKAVVDIKNLVKVRARLSENYPDVYIGIDADESVRSLARKIAEESGLPSTRHVRVAYMGKILKENLSLQSQGWQKDHIVNALVFNR</sequence>
<evidence type="ECO:0000313" key="2">
    <source>
        <dbReference type="Proteomes" id="UP001143856"/>
    </source>
</evidence>
<protein>
    <submittedName>
        <fullName evidence="1">Uncharacterized protein</fullName>
    </submittedName>
</protein>
<gene>
    <name evidence="1" type="ORF">NUW58_g9923</name>
</gene>
<reference evidence="1" key="1">
    <citation type="submission" date="2022-10" db="EMBL/GenBank/DDBJ databases">
        <title>Genome Sequence of Xylaria curta.</title>
        <authorList>
            <person name="Buettner E."/>
        </authorList>
    </citation>
    <scope>NUCLEOTIDE SEQUENCE</scope>
    <source>
        <strain evidence="1">Babe10</strain>
    </source>
</reference>
<organism evidence="1 2">
    <name type="scientific">Xylaria curta</name>
    <dbReference type="NCBI Taxonomy" id="42375"/>
    <lineage>
        <taxon>Eukaryota</taxon>
        <taxon>Fungi</taxon>
        <taxon>Dikarya</taxon>
        <taxon>Ascomycota</taxon>
        <taxon>Pezizomycotina</taxon>
        <taxon>Sordariomycetes</taxon>
        <taxon>Xylariomycetidae</taxon>
        <taxon>Xylariales</taxon>
        <taxon>Xylariaceae</taxon>
        <taxon>Xylaria</taxon>
    </lineage>
</organism>
<proteinExistence type="predicted"/>
<name>A0ACC1MS88_9PEZI</name>
<dbReference type="EMBL" id="JAPDGR010003933">
    <property type="protein sequence ID" value="KAJ2969689.1"/>
    <property type="molecule type" value="Genomic_DNA"/>
</dbReference>
<keyword evidence="2" id="KW-1185">Reference proteome</keyword>
<accession>A0ACC1MS88</accession>
<comment type="caution">
    <text evidence="1">The sequence shown here is derived from an EMBL/GenBank/DDBJ whole genome shotgun (WGS) entry which is preliminary data.</text>
</comment>
<evidence type="ECO:0000313" key="1">
    <source>
        <dbReference type="EMBL" id="KAJ2969689.1"/>
    </source>
</evidence>